<evidence type="ECO:0000256" key="6">
    <source>
        <dbReference type="ARBA" id="ARBA00037589"/>
    </source>
</evidence>
<keyword evidence="5 9" id="KW-0627">Porphyrin biosynthesis</keyword>
<accession>A0A3M0BVY0</accession>
<dbReference type="EC" id="4.2.1.75" evidence="3 9"/>
<keyword evidence="4 9" id="KW-0456">Lyase</keyword>
<evidence type="ECO:0000256" key="5">
    <source>
        <dbReference type="ARBA" id="ARBA00023244"/>
    </source>
</evidence>
<evidence type="ECO:0000256" key="2">
    <source>
        <dbReference type="ARBA" id="ARBA00008133"/>
    </source>
</evidence>
<reference evidence="11 12" key="1">
    <citation type="submission" date="2018-10" db="EMBL/GenBank/DDBJ databases">
        <title>Genomic Encyclopedia of Archaeal and Bacterial Type Strains, Phase II (KMG-II): from individual species to whole genera.</title>
        <authorList>
            <person name="Goeker M."/>
        </authorList>
    </citation>
    <scope>NUCLEOTIDE SEQUENCE [LARGE SCALE GENOMIC DNA]</scope>
    <source>
        <strain evidence="11 12">DSM 25217</strain>
    </source>
</reference>
<dbReference type="Proteomes" id="UP000271227">
    <property type="component" value="Unassembled WGS sequence"/>
</dbReference>
<dbReference type="InterPro" id="IPR003754">
    <property type="entry name" value="4pyrrol_synth_uPrphyn_synth"/>
</dbReference>
<evidence type="ECO:0000256" key="8">
    <source>
        <dbReference type="ARBA" id="ARBA00048617"/>
    </source>
</evidence>
<dbReference type="AlphaFoldDB" id="A0A3M0BVY0"/>
<keyword evidence="12" id="KW-1185">Reference proteome</keyword>
<name>A0A3M0BVY0_9PROT</name>
<gene>
    <name evidence="11" type="ORF">BXY39_3754</name>
</gene>
<dbReference type="Gene3D" id="3.40.50.10090">
    <property type="match status" value="2"/>
</dbReference>
<dbReference type="Pfam" id="PF02602">
    <property type="entry name" value="HEM4"/>
    <property type="match status" value="1"/>
</dbReference>
<dbReference type="SUPFAM" id="SSF69618">
    <property type="entry name" value="HemD-like"/>
    <property type="match status" value="1"/>
</dbReference>
<comment type="catalytic activity">
    <reaction evidence="8 9">
        <text>hydroxymethylbilane = uroporphyrinogen III + H2O</text>
        <dbReference type="Rhea" id="RHEA:18965"/>
        <dbReference type="ChEBI" id="CHEBI:15377"/>
        <dbReference type="ChEBI" id="CHEBI:57308"/>
        <dbReference type="ChEBI" id="CHEBI:57845"/>
        <dbReference type="EC" id="4.2.1.75"/>
    </reaction>
</comment>
<dbReference type="EMBL" id="REFR01000017">
    <property type="protein sequence ID" value="RMB00567.1"/>
    <property type="molecule type" value="Genomic_DNA"/>
</dbReference>
<evidence type="ECO:0000256" key="3">
    <source>
        <dbReference type="ARBA" id="ARBA00013109"/>
    </source>
</evidence>
<dbReference type="PANTHER" id="PTHR38042:SF1">
    <property type="entry name" value="UROPORPHYRINOGEN-III SYNTHASE, CHLOROPLASTIC"/>
    <property type="match status" value="1"/>
</dbReference>
<feature type="domain" description="Tetrapyrrole biosynthesis uroporphyrinogen III synthase" evidence="10">
    <location>
        <begin position="16"/>
        <end position="212"/>
    </location>
</feature>
<sequence>MTRVLVTRPQDEAENTATLLTKMGFDVEICSMIRVMPVSFAFPHPSRSIIVTSKNGVRHGLTNLPDRDRSIFAVGEATAAEARALGYKNVTIGPGTVKELMPMLTECGLDLKRAFAYLAGEDISYDITGALQNQGIDADTVTVYQTRPLEALPPAIIDQFAAGEIQVALFYSPRAASIFEELLAEIGKSYWLEKVDAYGLSSRVTQMLLGKWHSVQHPLMPMEKAMLAMLAP</sequence>
<evidence type="ECO:0000313" key="12">
    <source>
        <dbReference type="Proteomes" id="UP000271227"/>
    </source>
</evidence>
<comment type="similarity">
    <text evidence="2 9">Belongs to the uroporphyrinogen-III synthase family.</text>
</comment>
<evidence type="ECO:0000313" key="11">
    <source>
        <dbReference type="EMBL" id="RMB00567.1"/>
    </source>
</evidence>
<comment type="function">
    <text evidence="6 9">Catalyzes cyclization of the linear tetrapyrrole, hydroxymethylbilane, to the macrocyclic uroporphyrinogen III.</text>
</comment>
<evidence type="ECO:0000259" key="10">
    <source>
        <dbReference type="Pfam" id="PF02602"/>
    </source>
</evidence>
<comment type="caution">
    <text evidence="11">The sequence shown here is derived from an EMBL/GenBank/DDBJ whole genome shotgun (WGS) entry which is preliminary data.</text>
</comment>
<proteinExistence type="inferred from homology"/>
<protein>
    <recommendedName>
        <fullName evidence="7 9">Uroporphyrinogen-III synthase</fullName>
        <ecNumber evidence="3 9">4.2.1.75</ecNumber>
    </recommendedName>
</protein>
<dbReference type="InterPro" id="IPR039793">
    <property type="entry name" value="UROS/Hem4"/>
</dbReference>
<dbReference type="GO" id="GO:0004852">
    <property type="term" value="F:uroporphyrinogen-III synthase activity"/>
    <property type="evidence" value="ECO:0007669"/>
    <property type="project" value="UniProtKB-UniRule"/>
</dbReference>
<comment type="pathway">
    <text evidence="1 9">Porphyrin-containing compound metabolism; protoporphyrin-IX biosynthesis; coproporphyrinogen-III from 5-aminolevulinate: step 3/4.</text>
</comment>
<dbReference type="GO" id="GO:0006782">
    <property type="term" value="P:protoporphyrinogen IX biosynthetic process"/>
    <property type="evidence" value="ECO:0007669"/>
    <property type="project" value="UniProtKB-UniRule"/>
</dbReference>
<dbReference type="InParanoid" id="A0A3M0BVY0"/>
<dbReference type="InterPro" id="IPR036108">
    <property type="entry name" value="4pyrrol_syn_uPrphyn_synt_sf"/>
</dbReference>
<evidence type="ECO:0000256" key="9">
    <source>
        <dbReference type="RuleBase" id="RU366031"/>
    </source>
</evidence>
<dbReference type="PANTHER" id="PTHR38042">
    <property type="entry name" value="UROPORPHYRINOGEN-III SYNTHASE, CHLOROPLASTIC"/>
    <property type="match status" value="1"/>
</dbReference>
<evidence type="ECO:0000256" key="1">
    <source>
        <dbReference type="ARBA" id="ARBA00004772"/>
    </source>
</evidence>
<organism evidence="11 12">
    <name type="scientific">Eilatimonas milleporae</name>
    <dbReference type="NCBI Taxonomy" id="911205"/>
    <lineage>
        <taxon>Bacteria</taxon>
        <taxon>Pseudomonadati</taxon>
        <taxon>Pseudomonadota</taxon>
        <taxon>Alphaproteobacteria</taxon>
        <taxon>Kordiimonadales</taxon>
        <taxon>Kordiimonadaceae</taxon>
        <taxon>Eilatimonas</taxon>
    </lineage>
</organism>
<evidence type="ECO:0000256" key="7">
    <source>
        <dbReference type="ARBA" id="ARBA00040167"/>
    </source>
</evidence>
<dbReference type="OrthoDB" id="7163809at2"/>
<dbReference type="GO" id="GO:0006780">
    <property type="term" value="P:uroporphyrinogen III biosynthetic process"/>
    <property type="evidence" value="ECO:0007669"/>
    <property type="project" value="UniProtKB-UniRule"/>
</dbReference>
<dbReference type="RefSeq" id="WP_121940392.1">
    <property type="nucleotide sequence ID" value="NZ_REFR01000017.1"/>
</dbReference>
<dbReference type="CDD" id="cd06578">
    <property type="entry name" value="HemD"/>
    <property type="match status" value="1"/>
</dbReference>
<evidence type="ECO:0000256" key="4">
    <source>
        <dbReference type="ARBA" id="ARBA00023239"/>
    </source>
</evidence>